<dbReference type="SUPFAM" id="SSF52540">
    <property type="entry name" value="P-loop containing nucleoside triphosphate hydrolases"/>
    <property type="match status" value="1"/>
</dbReference>
<evidence type="ECO:0000259" key="1">
    <source>
        <dbReference type="Pfam" id="PF00910"/>
    </source>
</evidence>
<reference evidence="2 3" key="1">
    <citation type="submission" date="2024-04" db="EMBL/GenBank/DDBJ databases">
        <title>Tritrichomonas musculus Genome.</title>
        <authorList>
            <person name="Alves-Ferreira E."/>
            <person name="Grigg M."/>
            <person name="Lorenzi H."/>
            <person name="Galac M."/>
        </authorList>
    </citation>
    <scope>NUCLEOTIDE SEQUENCE [LARGE SCALE GENOMIC DNA]</scope>
    <source>
        <strain evidence="2 3">EAF2021</strain>
    </source>
</reference>
<name>A0ABR2IYH5_9EUKA</name>
<dbReference type="InterPro" id="IPR027417">
    <property type="entry name" value="P-loop_NTPase"/>
</dbReference>
<organism evidence="2 3">
    <name type="scientific">Tritrichomonas musculus</name>
    <dbReference type="NCBI Taxonomy" id="1915356"/>
    <lineage>
        <taxon>Eukaryota</taxon>
        <taxon>Metamonada</taxon>
        <taxon>Parabasalia</taxon>
        <taxon>Tritrichomonadida</taxon>
        <taxon>Tritrichomonadidae</taxon>
        <taxon>Tritrichomonas</taxon>
    </lineage>
</organism>
<protein>
    <recommendedName>
        <fullName evidence="1">Helicase superfamily 3 single-stranded DNA/RNA virus domain-containing protein</fullName>
    </recommendedName>
</protein>
<keyword evidence="3" id="KW-1185">Reference proteome</keyword>
<dbReference type="Pfam" id="PF00910">
    <property type="entry name" value="RNA_helicase"/>
    <property type="match status" value="1"/>
</dbReference>
<comment type="caution">
    <text evidence="2">The sequence shown here is derived from an EMBL/GenBank/DDBJ whole genome shotgun (WGS) entry which is preliminary data.</text>
</comment>
<dbReference type="EMBL" id="JAPFFF010000014">
    <property type="protein sequence ID" value="KAK8870694.1"/>
    <property type="molecule type" value="Genomic_DNA"/>
</dbReference>
<dbReference type="InterPro" id="IPR000605">
    <property type="entry name" value="Helicase_SF3_ssDNA/RNA_vir"/>
</dbReference>
<dbReference type="Proteomes" id="UP001470230">
    <property type="component" value="Unassembled WGS sequence"/>
</dbReference>
<evidence type="ECO:0000313" key="2">
    <source>
        <dbReference type="EMBL" id="KAK8870694.1"/>
    </source>
</evidence>
<dbReference type="Gene3D" id="3.40.50.300">
    <property type="entry name" value="P-loop containing nucleotide triphosphate hydrolases"/>
    <property type="match status" value="1"/>
</dbReference>
<proteinExistence type="predicted"/>
<gene>
    <name evidence="2" type="ORF">M9Y10_008581</name>
</gene>
<feature type="domain" description="Helicase superfamily 3 single-stranded DNA/RNA virus" evidence="1">
    <location>
        <begin position="14"/>
        <end position="68"/>
    </location>
</feature>
<accession>A0ABR2IYH5</accession>
<sequence>MEVPWQGQLHYKNIWIYGPPGTGKSRWSNILTSPWNIYHKNINKWWDGYQLDSHHLVLIEDWPVDKQMLGQQLKIWGDRYQFIGECKGAHLTIDPGKFFLVITSNYKPEECFLPGDVDAILRRFQVIHMESEQTIIPQLWSGVE</sequence>
<evidence type="ECO:0000313" key="3">
    <source>
        <dbReference type="Proteomes" id="UP001470230"/>
    </source>
</evidence>